<evidence type="ECO:0000259" key="5">
    <source>
        <dbReference type="PROSITE" id="PS51891"/>
    </source>
</evidence>
<keyword evidence="2" id="KW-0479">Metal-binding</keyword>
<comment type="similarity">
    <text evidence="1">Belongs to the Gfa family.</text>
</comment>
<name>A0ABX7BFM3_9PROT</name>
<evidence type="ECO:0000256" key="2">
    <source>
        <dbReference type="ARBA" id="ARBA00022723"/>
    </source>
</evidence>
<evidence type="ECO:0000256" key="1">
    <source>
        <dbReference type="ARBA" id="ARBA00005495"/>
    </source>
</evidence>
<keyword evidence="3" id="KW-0862">Zinc</keyword>
<evidence type="ECO:0000313" key="7">
    <source>
        <dbReference type="Proteomes" id="UP000595197"/>
    </source>
</evidence>
<dbReference type="InterPro" id="IPR011057">
    <property type="entry name" value="Mss4-like_sf"/>
</dbReference>
<evidence type="ECO:0000256" key="4">
    <source>
        <dbReference type="ARBA" id="ARBA00023239"/>
    </source>
</evidence>
<evidence type="ECO:0000313" key="6">
    <source>
        <dbReference type="EMBL" id="QQP91876.1"/>
    </source>
</evidence>
<proteinExistence type="inferred from homology"/>
<protein>
    <submittedName>
        <fullName evidence="6">GFA family protein</fullName>
    </submittedName>
</protein>
<keyword evidence="4" id="KW-0456">Lyase</keyword>
<accession>A0ABX7BFM3</accession>
<dbReference type="PANTHER" id="PTHR33337:SF44">
    <property type="entry name" value="DUF636 DOMAIN PROTEIN (AFU_ORTHOLOGUE AFUA_1G09754)"/>
    <property type="match status" value="1"/>
</dbReference>
<evidence type="ECO:0000256" key="3">
    <source>
        <dbReference type="ARBA" id="ARBA00022833"/>
    </source>
</evidence>
<dbReference type="SUPFAM" id="SSF51316">
    <property type="entry name" value="Mss4-like"/>
    <property type="match status" value="1"/>
</dbReference>
<dbReference type="Proteomes" id="UP000595197">
    <property type="component" value="Chromosome"/>
</dbReference>
<organism evidence="6 7">
    <name type="scientific">Skermanella cutis</name>
    <dbReference type="NCBI Taxonomy" id="2775420"/>
    <lineage>
        <taxon>Bacteria</taxon>
        <taxon>Pseudomonadati</taxon>
        <taxon>Pseudomonadota</taxon>
        <taxon>Alphaproteobacteria</taxon>
        <taxon>Rhodospirillales</taxon>
        <taxon>Azospirillaceae</taxon>
        <taxon>Skermanella</taxon>
    </lineage>
</organism>
<sequence length="165" mass="18203">MKLDGSCRCGAVRFSLNSPTPVPFMHCYCSICRKSAGGGGYAINLGGDADTLQVSQGKEAVATWRAPMEDRDNPGKTHLGPSHRHFCSRCGAALWAEDPAWPELVHPFASAIDTPLPVPPERVHIMLDFKAPWVTVPTGPGEVHFARYPDYSLEDWHRRHGLLDR</sequence>
<dbReference type="InterPro" id="IPR006913">
    <property type="entry name" value="CENP-V/GFA"/>
</dbReference>
<dbReference type="RefSeq" id="WP_201080251.1">
    <property type="nucleotide sequence ID" value="NZ_CP067420.1"/>
</dbReference>
<dbReference type="Gene3D" id="3.90.1590.10">
    <property type="entry name" value="glutathione-dependent formaldehyde- activating enzyme (gfa)"/>
    <property type="match status" value="1"/>
</dbReference>
<reference evidence="6" key="1">
    <citation type="submission" date="2021-02" db="EMBL/GenBank/DDBJ databases">
        <title>Skermanella TT6 skin isolate.</title>
        <authorList>
            <person name="Lee K."/>
            <person name="Ganzorig M."/>
        </authorList>
    </citation>
    <scope>NUCLEOTIDE SEQUENCE</scope>
    <source>
        <strain evidence="6">TT6</strain>
    </source>
</reference>
<keyword evidence="7" id="KW-1185">Reference proteome</keyword>
<dbReference type="Pfam" id="PF04828">
    <property type="entry name" value="GFA"/>
    <property type="match status" value="1"/>
</dbReference>
<gene>
    <name evidence="6" type="ORF">IGS68_11995</name>
</gene>
<dbReference type="EMBL" id="CP067420">
    <property type="protein sequence ID" value="QQP91876.1"/>
    <property type="molecule type" value="Genomic_DNA"/>
</dbReference>
<dbReference type="PROSITE" id="PS51891">
    <property type="entry name" value="CENP_V_GFA"/>
    <property type="match status" value="1"/>
</dbReference>
<feature type="domain" description="CENP-V/GFA" evidence="5">
    <location>
        <begin position="3"/>
        <end position="157"/>
    </location>
</feature>
<dbReference type="PANTHER" id="PTHR33337">
    <property type="entry name" value="GFA DOMAIN-CONTAINING PROTEIN"/>
    <property type="match status" value="1"/>
</dbReference>